<feature type="transmembrane region" description="Helical" evidence="5">
    <location>
        <begin position="434"/>
        <end position="452"/>
    </location>
</feature>
<dbReference type="EMBL" id="LBWG01000012">
    <property type="protein sequence ID" value="KKR04096.1"/>
    <property type="molecule type" value="Genomic_DNA"/>
</dbReference>
<dbReference type="InterPro" id="IPR007016">
    <property type="entry name" value="O-antigen_ligase-rel_domated"/>
</dbReference>
<keyword evidence="3 5" id="KW-1133">Transmembrane helix</keyword>
<dbReference type="GO" id="GO:0016020">
    <property type="term" value="C:membrane"/>
    <property type="evidence" value="ECO:0007669"/>
    <property type="project" value="UniProtKB-SubCell"/>
</dbReference>
<dbReference type="PANTHER" id="PTHR37422:SF13">
    <property type="entry name" value="LIPOPOLYSACCHARIDE BIOSYNTHESIS PROTEIN PA4999-RELATED"/>
    <property type="match status" value="1"/>
</dbReference>
<sequence>MLVVFLLISTVFAILTWSDLHKGLFLLTALLPSYLLRTHIGSVPTTLLELLILTFIIIWFIKRLPIAPQLISEIFTDPSKTRDLSSDGVLLTHRGTVTYNESVASFPIRRNFSEFWRGPFITAISFLFLTATISIAVSPQIVAAVGIWKAYFIEPFLLFLIISFEFQQTDRLTLSQGLFKALGVSAIAVSSVAIIQWITGAGLPIPWDIERRVTSVFDYPNAVGLFLGPIFIIGFQQVITEKITILFLKKNLFWISVCVLSFIAIVFAQSEAAIVAVVATVVLQGLFYKSSRKKTLVLSFLATVFICVSPWRGVVVQKLTLQDYSGGVRISQWTETVELLKDHWLLGVGLSGYQTALIPYHQATHFEIFQYPHNILLNIWVELGLLGIVAFLLLAYHLLTTPRDPFSTIAFFALVEMTIHGLVDVPYFKNDLAVLTWILIAITLSYVCSTSSQQKRSV</sequence>
<protein>
    <submittedName>
        <fullName evidence="7">O-antigen polymerase</fullName>
    </submittedName>
</protein>
<feature type="transmembrane region" description="Helical" evidence="5">
    <location>
        <begin position="219"/>
        <end position="239"/>
    </location>
</feature>
<feature type="transmembrane region" description="Helical" evidence="5">
    <location>
        <begin position="148"/>
        <end position="166"/>
    </location>
</feature>
<evidence type="ECO:0000313" key="8">
    <source>
        <dbReference type="Proteomes" id="UP000033935"/>
    </source>
</evidence>
<keyword evidence="4 5" id="KW-0472">Membrane</keyword>
<name>A0A0G0MUK5_9BACT</name>
<dbReference type="Proteomes" id="UP000033935">
    <property type="component" value="Unassembled WGS sequence"/>
</dbReference>
<evidence type="ECO:0000256" key="4">
    <source>
        <dbReference type="ARBA" id="ARBA00023136"/>
    </source>
</evidence>
<reference evidence="7 8" key="1">
    <citation type="journal article" date="2015" name="Nature">
        <title>rRNA introns, odd ribosomes, and small enigmatic genomes across a large radiation of phyla.</title>
        <authorList>
            <person name="Brown C.T."/>
            <person name="Hug L.A."/>
            <person name="Thomas B.C."/>
            <person name="Sharon I."/>
            <person name="Castelle C.J."/>
            <person name="Singh A."/>
            <person name="Wilkins M.J."/>
            <person name="Williams K.H."/>
            <person name="Banfield J.F."/>
        </authorList>
    </citation>
    <scope>NUCLEOTIDE SEQUENCE [LARGE SCALE GENOMIC DNA]</scope>
</reference>
<feature type="transmembrane region" description="Helical" evidence="5">
    <location>
        <begin position="120"/>
        <end position="142"/>
    </location>
</feature>
<feature type="transmembrane region" description="Helical" evidence="5">
    <location>
        <begin position="178"/>
        <end position="199"/>
    </location>
</feature>
<comment type="subcellular location">
    <subcellularLocation>
        <location evidence="1">Membrane</location>
        <topology evidence="1">Multi-pass membrane protein</topology>
    </subcellularLocation>
</comment>
<feature type="transmembrane region" description="Helical" evidence="5">
    <location>
        <begin position="379"/>
        <end position="399"/>
    </location>
</feature>
<feature type="domain" description="O-antigen ligase-related" evidence="6">
    <location>
        <begin position="257"/>
        <end position="392"/>
    </location>
</feature>
<accession>A0A0G0MUK5</accession>
<feature type="transmembrane region" description="Helical" evidence="5">
    <location>
        <begin position="406"/>
        <end position="428"/>
    </location>
</feature>
<evidence type="ECO:0000259" key="6">
    <source>
        <dbReference type="Pfam" id="PF04932"/>
    </source>
</evidence>
<dbReference type="PATRIC" id="fig|1618995.3.peg.621"/>
<proteinExistence type="predicted"/>
<dbReference type="PANTHER" id="PTHR37422">
    <property type="entry name" value="TEICHURONIC ACID BIOSYNTHESIS PROTEIN TUAE"/>
    <property type="match status" value="1"/>
</dbReference>
<gene>
    <name evidence="7" type="ORF">UT30_C0012G0007</name>
</gene>
<dbReference type="InterPro" id="IPR051533">
    <property type="entry name" value="WaaL-like"/>
</dbReference>
<evidence type="ECO:0000256" key="5">
    <source>
        <dbReference type="SAM" id="Phobius"/>
    </source>
</evidence>
<feature type="transmembrane region" description="Helical" evidence="5">
    <location>
        <begin position="251"/>
        <end position="267"/>
    </location>
</feature>
<evidence type="ECO:0000256" key="2">
    <source>
        <dbReference type="ARBA" id="ARBA00022692"/>
    </source>
</evidence>
<organism evidence="7 8">
    <name type="scientific">Candidatus Uhrbacteria bacterium GW2011_GWF2_39_13</name>
    <dbReference type="NCBI Taxonomy" id="1618995"/>
    <lineage>
        <taxon>Bacteria</taxon>
        <taxon>Candidatus Uhriibacteriota</taxon>
    </lineage>
</organism>
<feature type="transmembrane region" description="Helical" evidence="5">
    <location>
        <begin position="42"/>
        <end position="61"/>
    </location>
</feature>
<comment type="caution">
    <text evidence="7">The sequence shown here is derived from an EMBL/GenBank/DDBJ whole genome shotgun (WGS) entry which is preliminary data.</text>
</comment>
<dbReference type="Pfam" id="PF04932">
    <property type="entry name" value="Wzy_C"/>
    <property type="match status" value="1"/>
</dbReference>
<evidence type="ECO:0000313" key="7">
    <source>
        <dbReference type="EMBL" id="KKR04096.1"/>
    </source>
</evidence>
<feature type="transmembrane region" description="Helical" evidence="5">
    <location>
        <begin position="273"/>
        <end position="288"/>
    </location>
</feature>
<evidence type="ECO:0000256" key="1">
    <source>
        <dbReference type="ARBA" id="ARBA00004141"/>
    </source>
</evidence>
<keyword evidence="2 5" id="KW-0812">Transmembrane</keyword>
<dbReference type="AlphaFoldDB" id="A0A0G0MUK5"/>
<feature type="transmembrane region" description="Helical" evidence="5">
    <location>
        <begin position="295"/>
        <end position="314"/>
    </location>
</feature>
<evidence type="ECO:0000256" key="3">
    <source>
        <dbReference type="ARBA" id="ARBA00022989"/>
    </source>
</evidence>